<comment type="caution">
    <text evidence="4">The sequence shown here is derived from an EMBL/GenBank/DDBJ whole genome shotgun (WGS) entry which is preliminary data.</text>
</comment>
<dbReference type="PIRSF" id="PIRSF006305">
    <property type="entry name" value="Maf"/>
    <property type="match status" value="1"/>
</dbReference>
<dbReference type="SUPFAM" id="SSF52972">
    <property type="entry name" value="ITPase-like"/>
    <property type="match status" value="1"/>
</dbReference>
<dbReference type="EC" id="3.6.1.9" evidence="3"/>
<dbReference type="AlphaFoldDB" id="A0A2M7G7X0"/>
<dbReference type="InterPro" id="IPR003697">
    <property type="entry name" value="Maf-like"/>
</dbReference>
<organism evidence="4 5">
    <name type="scientific">bacterium (Candidatus Blackallbacteria) CG17_big_fil_post_rev_8_21_14_2_50_48_46</name>
    <dbReference type="NCBI Taxonomy" id="2014261"/>
    <lineage>
        <taxon>Bacteria</taxon>
        <taxon>Candidatus Blackallbacteria</taxon>
    </lineage>
</organism>
<feature type="site" description="Important for substrate specificity" evidence="3">
    <location>
        <position position="11"/>
    </location>
</feature>
<feature type="site" description="Important for substrate specificity" evidence="3">
    <location>
        <position position="156"/>
    </location>
</feature>
<dbReference type="EMBL" id="PFFQ01000013">
    <property type="protein sequence ID" value="PIW18196.1"/>
    <property type="molecule type" value="Genomic_DNA"/>
</dbReference>
<dbReference type="GO" id="GO:0009117">
    <property type="term" value="P:nucleotide metabolic process"/>
    <property type="evidence" value="ECO:0007669"/>
    <property type="project" value="UniProtKB-KW"/>
</dbReference>
<dbReference type="NCBIfam" id="TIGR00172">
    <property type="entry name" value="maf"/>
    <property type="match status" value="1"/>
</dbReference>
<sequence>MQIILASASPRRKELLSQVISEFQVQPADIEESFDSKLESLTAQVEDLALRKARLIAQNCTSPTQILGSDTVVVIQQEVLGKPADAEDAARMLGKLSGQWHEVITAVALIQTGEAPKELSNHAISRVKMKDLSPDEIQNYIASGEPLDKAGAYAIQGLAGVFVEKIEGSWDTIVGLPLENVKALLSAVKA</sequence>
<comment type="caution">
    <text evidence="3">Lacks conserved residue(s) required for the propagation of feature annotation.</text>
</comment>
<accession>A0A2M7G7X0</accession>
<dbReference type="Proteomes" id="UP000231019">
    <property type="component" value="Unassembled WGS sequence"/>
</dbReference>
<keyword evidence="3" id="KW-0963">Cytoplasm</keyword>
<dbReference type="GO" id="GO:0036221">
    <property type="term" value="F:UTP diphosphatase activity"/>
    <property type="evidence" value="ECO:0007669"/>
    <property type="project" value="RHEA"/>
</dbReference>
<comment type="similarity">
    <text evidence="3">Belongs to the Maf family. YhdE subfamily.</text>
</comment>
<evidence type="ECO:0000256" key="1">
    <source>
        <dbReference type="ARBA" id="ARBA00001968"/>
    </source>
</evidence>
<dbReference type="InterPro" id="IPR029001">
    <property type="entry name" value="ITPase-like_fam"/>
</dbReference>
<feature type="site" description="Important for substrate specificity" evidence="3">
    <location>
        <position position="71"/>
    </location>
</feature>
<dbReference type="GO" id="GO:0036218">
    <property type="term" value="F:dTTP diphosphatase activity"/>
    <property type="evidence" value="ECO:0007669"/>
    <property type="project" value="RHEA"/>
</dbReference>
<evidence type="ECO:0000313" key="5">
    <source>
        <dbReference type="Proteomes" id="UP000231019"/>
    </source>
</evidence>
<evidence type="ECO:0000313" key="4">
    <source>
        <dbReference type="EMBL" id="PIW18196.1"/>
    </source>
</evidence>
<reference evidence="4 5" key="1">
    <citation type="submission" date="2017-09" db="EMBL/GenBank/DDBJ databases">
        <title>Depth-based differentiation of microbial function through sediment-hosted aquifers and enrichment of novel symbionts in the deep terrestrial subsurface.</title>
        <authorList>
            <person name="Probst A.J."/>
            <person name="Ladd B."/>
            <person name="Jarett J.K."/>
            <person name="Geller-Mcgrath D.E."/>
            <person name="Sieber C.M."/>
            <person name="Emerson J.B."/>
            <person name="Anantharaman K."/>
            <person name="Thomas B.C."/>
            <person name="Malmstrom R."/>
            <person name="Stieglmeier M."/>
            <person name="Klingl A."/>
            <person name="Woyke T."/>
            <person name="Ryan C.M."/>
            <person name="Banfield J.F."/>
        </authorList>
    </citation>
    <scope>NUCLEOTIDE SEQUENCE [LARGE SCALE GENOMIC DNA]</scope>
    <source>
        <strain evidence="4">CG17_big_fil_post_rev_8_21_14_2_50_48_46</strain>
    </source>
</reference>
<name>A0A2M7G7X0_9BACT</name>
<keyword evidence="2 3" id="KW-0378">Hydrolase</keyword>
<dbReference type="GO" id="GO:0005737">
    <property type="term" value="C:cytoplasm"/>
    <property type="evidence" value="ECO:0007669"/>
    <property type="project" value="UniProtKB-SubCell"/>
</dbReference>
<proteinExistence type="inferred from homology"/>
<dbReference type="PANTHER" id="PTHR43213">
    <property type="entry name" value="BIFUNCTIONAL DTTP/UTP PYROPHOSPHATASE/METHYLTRANSFERASE PROTEIN-RELATED"/>
    <property type="match status" value="1"/>
</dbReference>
<comment type="catalytic activity">
    <reaction evidence="3">
        <text>dTTP + H2O = dTMP + diphosphate + H(+)</text>
        <dbReference type="Rhea" id="RHEA:28534"/>
        <dbReference type="ChEBI" id="CHEBI:15377"/>
        <dbReference type="ChEBI" id="CHEBI:15378"/>
        <dbReference type="ChEBI" id="CHEBI:33019"/>
        <dbReference type="ChEBI" id="CHEBI:37568"/>
        <dbReference type="ChEBI" id="CHEBI:63528"/>
        <dbReference type="EC" id="3.6.1.9"/>
    </reaction>
</comment>
<dbReference type="Gene3D" id="3.90.950.10">
    <property type="match status" value="1"/>
</dbReference>
<protein>
    <recommendedName>
        <fullName evidence="3">dTTP/UTP pyrophosphatase</fullName>
        <shortName evidence="3">dTTPase/UTPase</shortName>
        <ecNumber evidence="3">3.6.1.9</ecNumber>
    </recommendedName>
    <alternativeName>
        <fullName evidence="3">Nucleoside triphosphate pyrophosphatase</fullName>
    </alternativeName>
    <alternativeName>
        <fullName evidence="3">Nucleotide pyrophosphatase</fullName>
        <shortName evidence="3">Nucleotide PPase</shortName>
    </alternativeName>
</protein>
<dbReference type="CDD" id="cd00555">
    <property type="entry name" value="Maf"/>
    <property type="match status" value="1"/>
</dbReference>
<comment type="cofactor">
    <cofactor evidence="1 3">
        <name>a divalent metal cation</name>
        <dbReference type="ChEBI" id="CHEBI:60240"/>
    </cofactor>
</comment>
<evidence type="ECO:0000256" key="2">
    <source>
        <dbReference type="ARBA" id="ARBA00022801"/>
    </source>
</evidence>
<comment type="function">
    <text evidence="3">Nucleoside triphosphate pyrophosphatase that hydrolyzes dTTP and UTP. May have a dual role in cell division arrest and in preventing the incorporation of modified nucleotides into cellular nucleic acids.</text>
</comment>
<evidence type="ECO:0000256" key="3">
    <source>
        <dbReference type="HAMAP-Rule" id="MF_00528"/>
    </source>
</evidence>
<dbReference type="HAMAP" id="MF_00528">
    <property type="entry name" value="Maf"/>
    <property type="match status" value="1"/>
</dbReference>
<feature type="active site" description="Proton acceptor" evidence="3">
    <location>
        <position position="70"/>
    </location>
</feature>
<dbReference type="Pfam" id="PF02545">
    <property type="entry name" value="Maf"/>
    <property type="match status" value="1"/>
</dbReference>
<comment type="catalytic activity">
    <reaction evidence="3">
        <text>UTP + H2O = UMP + diphosphate + H(+)</text>
        <dbReference type="Rhea" id="RHEA:29395"/>
        <dbReference type="ChEBI" id="CHEBI:15377"/>
        <dbReference type="ChEBI" id="CHEBI:15378"/>
        <dbReference type="ChEBI" id="CHEBI:33019"/>
        <dbReference type="ChEBI" id="CHEBI:46398"/>
        <dbReference type="ChEBI" id="CHEBI:57865"/>
        <dbReference type="EC" id="3.6.1.9"/>
    </reaction>
</comment>
<dbReference type="PANTHER" id="PTHR43213:SF5">
    <property type="entry name" value="BIFUNCTIONAL DTTP_UTP PYROPHOSPHATASE_METHYLTRANSFERASE PROTEIN-RELATED"/>
    <property type="match status" value="1"/>
</dbReference>
<gene>
    <name evidence="4" type="ORF">COW36_05355</name>
</gene>
<comment type="subcellular location">
    <subcellularLocation>
        <location evidence="3">Cytoplasm</location>
    </subcellularLocation>
</comment>
<keyword evidence="3" id="KW-0546">Nucleotide metabolism</keyword>